<organism evidence="2 3">
    <name type="scientific">Pseudolysinimonas yzui</name>
    <dbReference type="NCBI Taxonomy" id="2708254"/>
    <lineage>
        <taxon>Bacteria</taxon>
        <taxon>Bacillati</taxon>
        <taxon>Actinomycetota</taxon>
        <taxon>Actinomycetes</taxon>
        <taxon>Micrococcales</taxon>
        <taxon>Microbacteriaceae</taxon>
        <taxon>Pseudolysinimonas</taxon>
    </lineage>
</organism>
<reference evidence="2" key="1">
    <citation type="journal article" date="2014" name="Int. J. Syst. Evol. Microbiol.">
        <title>Complete genome sequence of Corynebacterium casei LMG S-19264T (=DSM 44701T), isolated from a smear-ripened cheese.</title>
        <authorList>
            <consortium name="US DOE Joint Genome Institute (JGI-PGF)"/>
            <person name="Walter F."/>
            <person name="Albersmeier A."/>
            <person name="Kalinowski J."/>
            <person name="Ruckert C."/>
        </authorList>
    </citation>
    <scope>NUCLEOTIDE SEQUENCE</scope>
    <source>
        <strain evidence="2">CGMCC 1.16548</strain>
    </source>
</reference>
<dbReference type="InterPro" id="IPR041656">
    <property type="entry name" value="TPR_5"/>
</dbReference>
<gene>
    <name evidence="2" type="ORF">GCM10011600_17210</name>
</gene>
<evidence type="ECO:0000313" key="2">
    <source>
        <dbReference type="EMBL" id="GHF17016.1"/>
    </source>
</evidence>
<name>A0A8J3GQV5_9MICO</name>
<dbReference type="AlphaFoldDB" id="A0A8J3GQV5"/>
<dbReference type="InterPro" id="IPR011990">
    <property type="entry name" value="TPR-like_helical_dom_sf"/>
</dbReference>
<comment type="caution">
    <text evidence="2">The sequence shown here is derived from an EMBL/GenBank/DDBJ whole genome shotgun (WGS) entry which is preliminary data.</text>
</comment>
<dbReference type="EMBL" id="BNAI01000003">
    <property type="protein sequence ID" value="GHF17016.1"/>
    <property type="molecule type" value="Genomic_DNA"/>
</dbReference>
<keyword evidence="3" id="KW-1185">Reference proteome</keyword>
<evidence type="ECO:0000259" key="1">
    <source>
        <dbReference type="Pfam" id="PF12688"/>
    </source>
</evidence>
<dbReference type="Gene3D" id="1.25.40.10">
    <property type="entry name" value="Tetratricopeptide repeat domain"/>
    <property type="match status" value="1"/>
</dbReference>
<reference evidence="2" key="2">
    <citation type="submission" date="2020-09" db="EMBL/GenBank/DDBJ databases">
        <authorList>
            <person name="Sun Q."/>
            <person name="Zhou Y."/>
        </authorList>
    </citation>
    <scope>NUCLEOTIDE SEQUENCE</scope>
    <source>
        <strain evidence="2">CGMCC 1.16548</strain>
    </source>
</reference>
<feature type="domain" description="Tetratrico peptide repeat group 5" evidence="1">
    <location>
        <begin position="49"/>
        <end position="167"/>
    </location>
</feature>
<proteinExistence type="predicted"/>
<dbReference type="Pfam" id="PF12688">
    <property type="entry name" value="TPR_5"/>
    <property type="match status" value="1"/>
</dbReference>
<sequence length="169" mass="18266">MTGTTYRRRVDDWTTRVAAVWADAGSRPEPEVEAAIESLVAERPADDAIAVFELAGVRDYVGREAEAEPLYRRALELGLDEPQHGQAVIQLASTVRNLGRPDEALALLREEFAGHQEHPLADAATAFAALALADLGTEREALVAVLRALAPHLPAYGRAVTAYADELLD</sequence>
<protein>
    <recommendedName>
        <fullName evidence="1">Tetratrico peptide repeat group 5 domain-containing protein</fullName>
    </recommendedName>
</protein>
<evidence type="ECO:0000313" key="3">
    <source>
        <dbReference type="Proteomes" id="UP000617531"/>
    </source>
</evidence>
<accession>A0A8J3GQV5</accession>
<dbReference type="Proteomes" id="UP000617531">
    <property type="component" value="Unassembled WGS sequence"/>
</dbReference>
<dbReference type="SUPFAM" id="SSF48452">
    <property type="entry name" value="TPR-like"/>
    <property type="match status" value="1"/>
</dbReference>